<gene>
    <name evidence="2" type="ORF">TD1301_v1_2450002</name>
</gene>
<feature type="compositionally biased region" description="Basic and acidic residues" evidence="1">
    <location>
        <begin position="1"/>
        <end position="13"/>
    </location>
</feature>
<feature type="region of interest" description="Disordered" evidence="1">
    <location>
        <begin position="1"/>
        <end position="116"/>
    </location>
</feature>
<name>A0A0S4VQF7_RALSL</name>
<protein>
    <submittedName>
        <fullName evidence="2">Uncharacterized protein</fullName>
    </submittedName>
</protein>
<feature type="compositionally biased region" description="Basic and acidic residues" evidence="1">
    <location>
        <begin position="19"/>
        <end position="36"/>
    </location>
</feature>
<dbReference type="EMBL" id="LN899825">
    <property type="protein sequence ID" value="CUV36807.1"/>
    <property type="molecule type" value="Genomic_DNA"/>
</dbReference>
<evidence type="ECO:0000313" key="2">
    <source>
        <dbReference type="EMBL" id="CUV36807.1"/>
    </source>
</evidence>
<proteinExistence type="predicted"/>
<evidence type="ECO:0000256" key="1">
    <source>
        <dbReference type="SAM" id="MobiDB-lite"/>
    </source>
</evidence>
<dbReference type="AlphaFoldDB" id="A0A0S4VQF7"/>
<sequence>MMLHQRPDVRQPDPPDGGRSAKADPVPERRRPREGAQRPTGLGPDAGAAGCAGQADAVVRDTAGAGPELPERRVPDGQCIGAAGVPAAGLQRDRAGRQHRREQVAGAAGRQPDPQHWHAERAVGIGIKAGVSTAINGGNFDRVLTNAAAEEDQQAGLGGRSAGAAPARALIRRQELSSCNCSCQKSSSAFLPISHF</sequence>
<organism evidence="2">
    <name type="scientific">Ralstonia solanacearum</name>
    <name type="common">Pseudomonas solanacearum</name>
    <dbReference type="NCBI Taxonomy" id="305"/>
    <lineage>
        <taxon>Bacteria</taxon>
        <taxon>Pseudomonadati</taxon>
        <taxon>Pseudomonadota</taxon>
        <taxon>Betaproteobacteria</taxon>
        <taxon>Burkholderiales</taxon>
        <taxon>Burkholderiaceae</taxon>
        <taxon>Ralstonia</taxon>
        <taxon>Ralstonia solanacearum species complex</taxon>
    </lineage>
</organism>
<accession>A0A0S4VQF7</accession>
<reference evidence="2" key="1">
    <citation type="submission" date="2015-10" db="EMBL/GenBank/DDBJ databases">
        <authorList>
            <person name="Gilbert D.G."/>
        </authorList>
    </citation>
    <scope>NUCLEOTIDE SEQUENCE</scope>
    <source>
        <strain evidence="2">Phyl III-seqv23</strain>
    </source>
</reference>
<feature type="compositionally biased region" description="Low complexity" evidence="1">
    <location>
        <begin position="41"/>
        <end position="57"/>
    </location>
</feature>